<dbReference type="Pfam" id="PF00701">
    <property type="entry name" value="DHDPS"/>
    <property type="match status" value="1"/>
</dbReference>
<dbReference type="EMBL" id="MCFA01000288">
    <property type="protein sequence ID" value="ORX95146.1"/>
    <property type="molecule type" value="Genomic_DNA"/>
</dbReference>
<dbReference type="PRINTS" id="PR00146">
    <property type="entry name" value="DHPICSNTHASE"/>
</dbReference>
<gene>
    <name evidence="2" type="ORF">BCR34DRAFT_644515</name>
</gene>
<keyword evidence="3" id="KW-1185">Reference proteome</keyword>
<sequence>MVLPLPKGIYPPLPAFSDSNEDLNLKSFQAHVKRTVLAGTILVVAGSAGEAAHLTHAERMSIIKAARAALDSVHLFCVTIIADSGARSTRESISLAKEVSEAGTDFVMAIFLGFYSSILSADREAVKSFFVDITEASLMPLVVYNFSSVSGGIHLVSEMIIDIIKASPNVAGAKLTCATEGKITRITATVDDSKFQARYPRKWNVEQEWRFFQVSDGYIDILTPSIASGAAGAISGLPNFTLLASSFPTPGSEKYMESRRLQDLVAQMDGYAQRMGFAGTKLILHHLFGYGEALGRPLMQAPEEQRRCILGNEWYIKIMTQERRLENEI</sequence>
<dbReference type="Gene3D" id="3.20.20.70">
    <property type="entry name" value="Aldolase class I"/>
    <property type="match status" value="1"/>
</dbReference>
<dbReference type="STRING" id="1231657.A0A1Y1YBK1"/>
<dbReference type="AlphaFoldDB" id="A0A1Y1YBK1"/>
<accession>A0A1Y1YBK1</accession>
<dbReference type="OrthoDB" id="191315at2759"/>
<reference evidence="2 3" key="1">
    <citation type="submission" date="2016-07" db="EMBL/GenBank/DDBJ databases">
        <title>Pervasive Adenine N6-methylation of Active Genes in Fungi.</title>
        <authorList>
            <consortium name="DOE Joint Genome Institute"/>
            <person name="Mondo S.J."/>
            <person name="Dannebaum R.O."/>
            <person name="Kuo R.C."/>
            <person name="Labutti K."/>
            <person name="Haridas S."/>
            <person name="Kuo A."/>
            <person name="Salamov A."/>
            <person name="Ahrendt S.R."/>
            <person name="Lipzen A."/>
            <person name="Sullivan W."/>
            <person name="Andreopoulos W.B."/>
            <person name="Clum A."/>
            <person name="Lindquist E."/>
            <person name="Daum C."/>
            <person name="Ramamoorthy G.K."/>
            <person name="Gryganskyi A."/>
            <person name="Culley D."/>
            <person name="Magnuson J.K."/>
            <person name="James T.Y."/>
            <person name="O'Malley M.A."/>
            <person name="Stajich J.E."/>
            <person name="Spatafora J.W."/>
            <person name="Visel A."/>
            <person name="Grigoriev I.V."/>
        </authorList>
    </citation>
    <scope>NUCLEOTIDE SEQUENCE [LARGE SCALE GENOMIC DNA]</scope>
    <source>
        <strain evidence="2 3">CBS 115471</strain>
    </source>
</reference>
<proteinExistence type="predicted"/>
<organism evidence="2 3">
    <name type="scientific">Clohesyomyces aquaticus</name>
    <dbReference type="NCBI Taxonomy" id="1231657"/>
    <lineage>
        <taxon>Eukaryota</taxon>
        <taxon>Fungi</taxon>
        <taxon>Dikarya</taxon>
        <taxon>Ascomycota</taxon>
        <taxon>Pezizomycotina</taxon>
        <taxon>Dothideomycetes</taxon>
        <taxon>Pleosporomycetidae</taxon>
        <taxon>Pleosporales</taxon>
        <taxon>Lindgomycetaceae</taxon>
        <taxon>Clohesyomyces</taxon>
    </lineage>
</organism>
<evidence type="ECO:0000313" key="3">
    <source>
        <dbReference type="Proteomes" id="UP000193144"/>
    </source>
</evidence>
<protein>
    <submittedName>
        <fullName evidence="2">Putative dihydrodipicolinate synthase</fullName>
    </submittedName>
</protein>
<dbReference type="PANTHER" id="PTHR12128:SF66">
    <property type="entry name" value="4-HYDROXY-2-OXOGLUTARATE ALDOLASE, MITOCHONDRIAL"/>
    <property type="match status" value="1"/>
</dbReference>
<dbReference type="SMART" id="SM01130">
    <property type="entry name" value="DHDPS"/>
    <property type="match status" value="1"/>
</dbReference>
<keyword evidence="1" id="KW-0456">Lyase</keyword>
<evidence type="ECO:0000256" key="1">
    <source>
        <dbReference type="ARBA" id="ARBA00023239"/>
    </source>
</evidence>
<name>A0A1Y1YBK1_9PLEO</name>
<dbReference type="CDD" id="cd00408">
    <property type="entry name" value="DHDPS-like"/>
    <property type="match status" value="1"/>
</dbReference>
<evidence type="ECO:0000313" key="2">
    <source>
        <dbReference type="EMBL" id="ORX95146.1"/>
    </source>
</evidence>
<dbReference type="InterPro" id="IPR013785">
    <property type="entry name" value="Aldolase_TIM"/>
</dbReference>
<dbReference type="GO" id="GO:0008840">
    <property type="term" value="F:4-hydroxy-tetrahydrodipicolinate synthase activity"/>
    <property type="evidence" value="ECO:0007669"/>
    <property type="project" value="TreeGrafter"/>
</dbReference>
<dbReference type="InterPro" id="IPR002220">
    <property type="entry name" value="DapA-like"/>
</dbReference>
<dbReference type="PANTHER" id="PTHR12128">
    <property type="entry name" value="DIHYDRODIPICOLINATE SYNTHASE"/>
    <property type="match status" value="1"/>
</dbReference>
<dbReference type="Proteomes" id="UP000193144">
    <property type="component" value="Unassembled WGS sequence"/>
</dbReference>
<dbReference type="SUPFAM" id="SSF51569">
    <property type="entry name" value="Aldolase"/>
    <property type="match status" value="1"/>
</dbReference>
<comment type="caution">
    <text evidence="2">The sequence shown here is derived from an EMBL/GenBank/DDBJ whole genome shotgun (WGS) entry which is preliminary data.</text>
</comment>